<feature type="binding site" evidence="10">
    <location>
        <position position="297"/>
    </location>
    <ligand>
        <name>Zn(2+)</name>
        <dbReference type="ChEBI" id="CHEBI:29105"/>
    </ligand>
</feature>
<feature type="region of interest" description="Disordered" evidence="11">
    <location>
        <begin position="1"/>
        <end position="23"/>
    </location>
</feature>
<comment type="subunit">
    <text evidence="10">Monomer. Associates with 30S ribosomal subunit, binds 16S rRNA.</text>
</comment>
<dbReference type="SUPFAM" id="SSF52540">
    <property type="entry name" value="P-loop containing nucleoside triphosphate hydrolases"/>
    <property type="match status" value="1"/>
</dbReference>
<dbReference type="InterPro" id="IPR012340">
    <property type="entry name" value="NA-bd_OB-fold"/>
</dbReference>
<dbReference type="CDD" id="cd04466">
    <property type="entry name" value="S1_YloQ_GTPase"/>
    <property type="match status" value="1"/>
</dbReference>
<feature type="binding site" evidence="10">
    <location>
        <begin position="160"/>
        <end position="163"/>
    </location>
    <ligand>
        <name>GTP</name>
        <dbReference type="ChEBI" id="CHEBI:37565"/>
    </ligand>
</feature>
<comment type="subcellular location">
    <subcellularLocation>
        <location evidence="10">Cytoplasm</location>
    </subcellularLocation>
</comment>
<feature type="region of interest" description="Disordered" evidence="11">
    <location>
        <begin position="345"/>
        <end position="364"/>
    </location>
</feature>
<comment type="function">
    <text evidence="10">One of several proteins that assist in the late maturation steps of the functional core of the 30S ribosomal subunit. Helps release RbfA from mature subunits. May play a role in the assembly of ribosomal proteins into the subunit. Circularly permuted GTPase that catalyzes slow GTP hydrolysis, GTPase activity is stimulated by the 30S ribosomal subunit.</text>
</comment>
<keyword evidence="2 10" id="KW-0690">Ribosome biogenesis</keyword>
<dbReference type="CDD" id="cd01854">
    <property type="entry name" value="YjeQ_EngC"/>
    <property type="match status" value="1"/>
</dbReference>
<evidence type="ECO:0000313" key="14">
    <source>
        <dbReference type="EMBL" id="MDT0633085.1"/>
    </source>
</evidence>
<organism evidence="14 15">
    <name type="scientific">Rubrivirga litoralis</name>
    <dbReference type="NCBI Taxonomy" id="3075598"/>
    <lineage>
        <taxon>Bacteria</taxon>
        <taxon>Pseudomonadati</taxon>
        <taxon>Rhodothermota</taxon>
        <taxon>Rhodothermia</taxon>
        <taxon>Rhodothermales</taxon>
        <taxon>Rubricoccaceae</taxon>
        <taxon>Rubrivirga</taxon>
    </lineage>
</organism>
<evidence type="ECO:0000256" key="5">
    <source>
        <dbReference type="ARBA" id="ARBA00022741"/>
    </source>
</evidence>
<feature type="binding site" evidence="10">
    <location>
        <position position="302"/>
    </location>
    <ligand>
        <name>Zn(2+)</name>
        <dbReference type="ChEBI" id="CHEBI:29105"/>
    </ligand>
</feature>
<dbReference type="InterPro" id="IPR010914">
    <property type="entry name" value="RsgA_GTPase_dom"/>
</dbReference>
<comment type="similarity">
    <text evidence="10">Belongs to the TRAFAC class YlqF/YawG GTPase family. RsgA subfamily.</text>
</comment>
<keyword evidence="15" id="KW-1185">Reference proteome</keyword>
<keyword evidence="6 10" id="KW-0378">Hydrolase</keyword>
<dbReference type="Pfam" id="PF03193">
    <property type="entry name" value="RsgA_GTPase"/>
    <property type="match status" value="1"/>
</dbReference>
<dbReference type="InterPro" id="IPR004881">
    <property type="entry name" value="Ribosome_biogen_GTPase_RsgA"/>
</dbReference>
<dbReference type="HAMAP" id="MF_01820">
    <property type="entry name" value="GTPase_RsgA"/>
    <property type="match status" value="1"/>
</dbReference>
<dbReference type="EC" id="3.6.1.-" evidence="10"/>
<dbReference type="InterPro" id="IPR030378">
    <property type="entry name" value="G_CP_dom"/>
</dbReference>
<dbReference type="InterPro" id="IPR031944">
    <property type="entry name" value="RsgA_N"/>
</dbReference>
<feature type="compositionally biased region" description="Pro residues" evidence="11">
    <location>
        <begin position="1"/>
        <end position="12"/>
    </location>
</feature>
<dbReference type="EMBL" id="JAVRHT010000050">
    <property type="protein sequence ID" value="MDT0633085.1"/>
    <property type="molecule type" value="Genomic_DNA"/>
</dbReference>
<dbReference type="PROSITE" id="PS51721">
    <property type="entry name" value="G_CP"/>
    <property type="match status" value="1"/>
</dbReference>
<feature type="domain" description="CP-type G" evidence="13">
    <location>
        <begin position="110"/>
        <end position="273"/>
    </location>
</feature>
<evidence type="ECO:0000313" key="15">
    <source>
        <dbReference type="Proteomes" id="UP001267426"/>
    </source>
</evidence>
<evidence type="ECO:0000256" key="11">
    <source>
        <dbReference type="SAM" id="MobiDB-lite"/>
    </source>
</evidence>
<evidence type="ECO:0000256" key="10">
    <source>
        <dbReference type="HAMAP-Rule" id="MF_01820"/>
    </source>
</evidence>
<feature type="binding site" evidence="10">
    <location>
        <position position="304"/>
    </location>
    <ligand>
        <name>Zn(2+)</name>
        <dbReference type="ChEBI" id="CHEBI:29105"/>
    </ligand>
</feature>
<dbReference type="Gene3D" id="3.40.50.300">
    <property type="entry name" value="P-loop containing nucleotide triphosphate hydrolases"/>
    <property type="match status" value="1"/>
</dbReference>
<dbReference type="Gene3D" id="2.40.50.140">
    <property type="entry name" value="Nucleic acid-binding proteins"/>
    <property type="match status" value="1"/>
</dbReference>
<feature type="binding site" evidence="10">
    <location>
        <position position="310"/>
    </location>
    <ligand>
        <name>Zn(2+)</name>
        <dbReference type="ChEBI" id="CHEBI:29105"/>
    </ligand>
</feature>
<dbReference type="SUPFAM" id="SSF50249">
    <property type="entry name" value="Nucleic acid-binding proteins"/>
    <property type="match status" value="1"/>
</dbReference>
<dbReference type="NCBIfam" id="TIGR00157">
    <property type="entry name" value="ribosome small subunit-dependent GTPase A"/>
    <property type="match status" value="1"/>
</dbReference>
<name>A0ABU3BUX4_9BACT</name>
<protein>
    <recommendedName>
        <fullName evidence="10">Small ribosomal subunit biogenesis GTPase RsgA</fullName>
        <ecNumber evidence="10">3.6.1.-</ecNumber>
    </recommendedName>
</protein>
<evidence type="ECO:0000256" key="6">
    <source>
        <dbReference type="ARBA" id="ARBA00022801"/>
    </source>
</evidence>
<comment type="caution">
    <text evidence="14">The sequence shown here is derived from an EMBL/GenBank/DDBJ whole genome shotgun (WGS) entry which is preliminary data.</text>
</comment>
<feature type="compositionally biased region" description="Basic and acidic residues" evidence="11">
    <location>
        <begin position="345"/>
        <end position="355"/>
    </location>
</feature>
<dbReference type="Proteomes" id="UP001267426">
    <property type="component" value="Unassembled WGS sequence"/>
</dbReference>
<dbReference type="PROSITE" id="PS50936">
    <property type="entry name" value="ENGC_GTPASE"/>
    <property type="match status" value="1"/>
</dbReference>
<evidence type="ECO:0000256" key="1">
    <source>
        <dbReference type="ARBA" id="ARBA00022490"/>
    </source>
</evidence>
<keyword evidence="9 10" id="KW-0342">GTP-binding</keyword>
<evidence type="ECO:0000256" key="4">
    <source>
        <dbReference type="ARBA" id="ARBA00022730"/>
    </source>
</evidence>
<keyword evidence="8 10" id="KW-0694">RNA-binding</keyword>
<dbReference type="RefSeq" id="WP_311665628.1">
    <property type="nucleotide sequence ID" value="NZ_JAVRHT010000050.1"/>
</dbReference>
<accession>A0ABU3BUX4</accession>
<dbReference type="PANTHER" id="PTHR32120">
    <property type="entry name" value="SMALL RIBOSOMAL SUBUNIT BIOGENESIS GTPASE RSGA"/>
    <property type="match status" value="1"/>
</dbReference>
<keyword evidence="5 10" id="KW-0547">Nucleotide-binding</keyword>
<evidence type="ECO:0000259" key="12">
    <source>
        <dbReference type="PROSITE" id="PS50936"/>
    </source>
</evidence>
<gene>
    <name evidence="10 14" type="primary">rsgA</name>
    <name evidence="14" type="ORF">RM540_15120</name>
</gene>
<keyword evidence="3 10" id="KW-0479">Metal-binding</keyword>
<evidence type="ECO:0000256" key="7">
    <source>
        <dbReference type="ARBA" id="ARBA00022833"/>
    </source>
</evidence>
<feature type="domain" description="EngC GTPase" evidence="12">
    <location>
        <begin position="120"/>
        <end position="271"/>
    </location>
</feature>
<evidence type="ECO:0000256" key="8">
    <source>
        <dbReference type="ARBA" id="ARBA00022884"/>
    </source>
</evidence>
<dbReference type="InterPro" id="IPR027417">
    <property type="entry name" value="P-loop_NTPase"/>
</dbReference>
<feature type="binding site" evidence="10">
    <location>
        <begin position="216"/>
        <end position="224"/>
    </location>
    <ligand>
        <name>GTP</name>
        <dbReference type="ChEBI" id="CHEBI:37565"/>
    </ligand>
</feature>
<sequence>MTDRPAPPPADAPPEEEPEPDVRTGLVVRSTGSWYDVHLDSDGDSSPDSGRSIRARIRGKFRLEALEIDETNPLAVGDRVRLLLDDDDVGFITGIEPRENQLSRRAAGRKAAVKEHVIVTNVDRAWCVQSTFGPKVNPGFVDRFLVAAEASHIPAGLVLNKADLLNDEPRAQEAMAFWQELYEGLGYPVLLTSAETGQGVEDFGARLAGRVSVVSGPSGVGKSSLLNAVDPTLHLVTSEVSEKTQKGRHTTTFATLYRVAGGWVADTPGIREFGIWDMSPQDLGGYFVEFRPFIPDCRFPDCTHAHEPGCAVQEAVDEDAITPERYGSYLALLETVQTEYEAAERMSWRKERRPDDPDEAVVED</sequence>
<dbReference type="Gene3D" id="1.10.40.50">
    <property type="entry name" value="Probable gtpase engc, domain 3"/>
    <property type="match status" value="1"/>
</dbReference>
<dbReference type="Pfam" id="PF16745">
    <property type="entry name" value="RsgA_N"/>
    <property type="match status" value="1"/>
</dbReference>
<evidence type="ECO:0000259" key="13">
    <source>
        <dbReference type="PROSITE" id="PS51721"/>
    </source>
</evidence>
<comment type="cofactor">
    <cofactor evidence="10">
        <name>Zn(2+)</name>
        <dbReference type="ChEBI" id="CHEBI:29105"/>
    </cofactor>
    <text evidence="10">Binds 1 zinc ion per subunit.</text>
</comment>
<evidence type="ECO:0000256" key="2">
    <source>
        <dbReference type="ARBA" id="ARBA00022517"/>
    </source>
</evidence>
<keyword evidence="1 10" id="KW-0963">Cytoplasm</keyword>
<evidence type="ECO:0000256" key="9">
    <source>
        <dbReference type="ARBA" id="ARBA00023134"/>
    </source>
</evidence>
<reference evidence="14 15" key="1">
    <citation type="submission" date="2023-09" db="EMBL/GenBank/DDBJ databases">
        <authorList>
            <person name="Rey-Velasco X."/>
        </authorList>
    </citation>
    <scope>NUCLEOTIDE SEQUENCE [LARGE SCALE GENOMIC DNA]</scope>
    <source>
        <strain evidence="14 15">F394</strain>
    </source>
</reference>
<keyword evidence="7 10" id="KW-0862">Zinc</keyword>
<dbReference type="PANTHER" id="PTHR32120:SF11">
    <property type="entry name" value="SMALL RIBOSOMAL SUBUNIT BIOGENESIS GTPASE RSGA 1, MITOCHONDRIAL-RELATED"/>
    <property type="match status" value="1"/>
</dbReference>
<proteinExistence type="inferred from homology"/>
<keyword evidence="4 10" id="KW-0699">rRNA-binding</keyword>
<evidence type="ECO:0000256" key="3">
    <source>
        <dbReference type="ARBA" id="ARBA00022723"/>
    </source>
</evidence>